<evidence type="ECO:0000313" key="3">
    <source>
        <dbReference type="Proteomes" id="UP000296049"/>
    </source>
</evidence>
<feature type="region of interest" description="Disordered" evidence="1">
    <location>
        <begin position="184"/>
        <end position="203"/>
    </location>
</feature>
<gene>
    <name evidence="2" type="ORF">Anapl_01605</name>
</gene>
<dbReference type="Proteomes" id="UP000296049">
    <property type="component" value="Unassembled WGS sequence"/>
</dbReference>
<dbReference type="AlphaFoldDB" id="R0LQN4"/>
<protein>
    <submittedName>
        <fullName evidence="2">Uncharacterized protein</fullName>
    </submittedName>
</protein>
<sequence length="432" mass="48077">MIADRWLRTLSSRTIFWCHCLLKCSCFGNTRNMHADHVVHQDNQKSSLIARKPSYHKPLIYEEQMEPPSAETWTERHRASPEAKHGAAHQTMGRGPVPFPERTKPQVTAGLCKDPANDDKQKHTTLSASPGHKVSNSLFAGADIHGSLSVLRARSSARGPVPCTHVQPQPLIFLATERSSSLQMTAPPSCCAPQAPTSKEQDAPRSSTHCLYLLSLEQKIKGGSSQSNQKGGIRDADAFLAFRADMSVWLPSWQKMLRAQLWLISDCGPTQQGDFPSLEESEIASPTRVISQISQLLETDLTHKPEVRPLDIIARNAGPAPQSLWVNVSHSGNQKVIALMAHVLHEINWVQLCLFQEQELSRLINAWLRLQAGLVRFTRKPKFRQQELLMSSGLQIVQKTQKKTTAFRVSTQTTQQVRAAGAQYDDCPTALL</sequence>
<feature type="compositionally biased region" description="Polar residues" evidence="1">
    <location>
        <begin position="124"/>
        <end position="134"/>
    </location>
</feature>
<dbReference type="EMBL" id="KB742931">
    <property type="protein sequence ID" value="EOB02733.1"/>
    <property type="molecule type" value="Genomic_DNA"/>
</dbReference>
<accession>R0LQN4</accession>
<evidence type="ECO:0000256" key="1">
    <source>
        <dbReference type="SAM" id="MobiDB-lite"/>
    </source>
</evidence>
<organism evidence="2 3">
    <name type="scientific">Anas platyrhynchos</name>
    <name type="common">Mallard</name>
    <name type="synonym">Anas boschas</name>
    <dbReference type="NCBI Taxonomy" id="8839"/>
    <lineage>
        <taxon>Eukaryota</taxon>
        <taxon>Metazoa</taxon>
        <taxon>Chordata</taxon>
        <taxon>Craniata</taxon>
        <taxon>Vertebrata</taxon>
        <taxon>Euteleostomi</taxon>
        <taxon>Archelosauria</taxon>
        <taxon>Archosauria</taxon>
        <taxon>Dinosauria</taxon>
        <taxon>Saurischia</taxon>
        <taxon>Theropoda</taxon>
        <taxon>Coelurosauria</taxon>
        <taxon>Aves</taxon>
        <taxon>Neognathae</taxon>
        <taxon>Galloanserae</taxon>
        <taxon>Anseriformes</taxon>
        <taxon>Anatidae</taxon>
        <taxon>Anatinae</taxon>
        <taxon>Anas</taxon>
    </lineage>
</organism>
<keyword evidence="3" id="KW-1185">Reference proteome</keyword>
<reference evidence="3" key="1">
    <citation type="journal article" date="2013" name="Nat. Genet.">
        <title>The duck genome and transcriptome provide insight into an avian influenza virus reservoir species.</title>
        <authorList>
            <person name="Huang Y."/>
            <person name="Li Y."/>
            <person name="Burt D.W."/>
            <person name="Chen H."/>
            <person name="Zhang Y."/>
            <person name="Qian W."/>
            <person name="Kim H."/>
            <person name="Gan S."/>
            <person name="Zhao Y."/>
            <person name="Li J."/>
            <person name="Yi K."/>
            <person name="Feng H."/>
            <person name="Zhu P."/>
            <person name="Li B."/>
            <person name="Liu Q."/>
            <person name="Fairley S."/>
            <person name="Magor K.E."/>
            <person name="Du Z."/>
            <person name="Hu X."/>
            <person name="Goodman L."/>
            <person name="Tafer H."/>
            <person name="Vignal A."/>
            <person name="Lee T."/>
            <person name="Kim K.W."/>
            <person name="Sheng Z."/>
            <person name="An Y."/>
            <person name="Searle S."/>
            <person name="Herrero J."/>
            <person name="Groenen M.A."/>
            <person name="Crooijmans R.P."/>
            <person name="Faraut T."/>
            <person name="Cai Q."/>
            <person name="Webster R.G."/>
            <person name="Aldridge J.R."/>
            <person name="Warren W.C."/>
            <person name="Bartschat S."/>
            <person name="Kehr S."/>
            <person name="Marz M."/>
            <person name="Stadler P.F."/>
            <person name="Smith J."/>
            <person name="Kraus R.H."/>
            <person name="Zhao Y."/>
            <person name="Ren L."/>
            <person name="Fei J."/>
            <person name="Morisson M."/>
            <person name="Kaiser P."/>
            <person name="Griffin D.K."/>
            <person name="Rao M."/>
            <person name="Pitel F."/>
            <person name="Wang J."/>
            <person name="Li N."/>
        </authorList>
    </citation>
    <scope>NUCLEOTIDE SEQUENCE [LARGE SCALE GENOMIC DNA]</scope>
</reference>
<proteinExistence type="predicted"/>
<name>R0LQN4_ANAPL</name>
<feature type="region of interest" description="Disordered" evidence="1">
    <location>
        <begin position="66"/>
        <end position="134"/>
    </location>
</feature>
<feature type="compositionally biased region" description="Basic and acidic residues" evidence="1">
    <location>
        <begin position="73"/>
        <end position="85"/>
    </location>
</feature>
<evidence type="ECO:0000313" key="2">
    <source>
        <dbReference type="EMBL" id="EOB02733.1"/>
    </source>
</evidence>